<reference evidence="1 2" key="1">
    <citation type="journal article" date="2015" name="Genome Announc.">
        <title>Expanding the biotechnology potential of lactobacilli through comparative genomics of 213 strains and associated genera.</title>
        <authorList>
            <person name="Sun Z."/>
            <person name="Harris H.M."/>
            <person name="McCann A."/>
            <person name="Guo C."/>
            <person name="Argimon S."/>
            <person name="Zhang W."/>
            <person name="Yang X."/>
            <person name="Jeffery I.B."/>
            <person name="Cooney J.C."/>
            <person name="Kagawa T.F."/>
            <person name="Liu W."/>
            <person name="Song Y."/>
            <person name="Salvetti E."/>
            <person name="Wrobel A."/>
            <person name="Rasinkangas P."/>
            <person name="Parkhill J."/>
            <person name="Rea M.C."/>
            <person name="O'Sullivan O."/>
            <person name="Ritari J."/>
            <person name="Douillard F.P."/>
            <person name="Paul Ross R."/>
            <person name="Yang R."/>
            <person name="Briner A.E."/>
            <person name="Felis G.E."/>
            <person name="de Vos W.M."/>
            <person name="Barrangou R."/>
            <person name="Klaenhammer T.R."/>
            <person name="Caufield P.W."/>
            <person name="Cui Y."/>
            <person name="Zhang H."/>
            <person name="O'Toole P.W."/>
        </authorList>
    </citation>
    <scope>NUCLEOTIDE SEQUENCE [LARGE SCALE GENOMIC DNA]</scope>
    <source>
        <strain evidence="1 2">DSM 19394</strain>
    </source>
</reference>
<dbReference type="EMBL" id="AZDV01000026">
    <property type="protein sequence ID" value="KRK94739.1"/>
    <property type="molecule type" value="Genomic_DNA"/>
</dbReference>
<dbReference type="STRING" id="1423715.FD25_GL000713"/>
<protein>
    <submittedName>
        <fullName evidence="1">Nucleoside 2-deoxyribosyltransferase</fullName>
    </submittedName>
</protein>
<accession>A0A0R1LMG2</accession>
<dbReference type="PATRIC" id="fig|1423715.3.peg.741"/>
<dbReference type="OrthoDB" id="397706at2"/>
<sequence>MTNIYLAGPFFDDEQLERIGRAEQALAANPQVGHVFSPRSHEVRDFEMGTPAWCAKTFKMDTDQIDAADVVVALADYVDDQVDSGTAFEIGYAYHSHTPVILVHEKDNIVNLMLAESLQAYLTQADELRTYDFAKLPANRYEGEVI</sequence>
<name>A0A0R1LMG2_9LACO</name>
<evidence type="ECO:0000313" key="1">
    <source>
        <dbReference type="EMBL" id="KRK94739.1"/>
    </source>
</evidence>
<dbReference type="Proteomes" id="UP000051955">
    <property type="component" value="Unassembled WGS sequence"/>
</dbReference>
<organism evidence="1 2">
    <name type="scientific">Levilactobacillus acidifarinae DSM 19394 = JCM 15949</name>
    <dbReference type="NCBI Taxonomy" id="1423715"/>
    <lineage>
        <taxon>Bacteria</taxon>
        <taxon>Bacillati</taxon>
        <taxon>Bacillota</taxon>
        <taxon>Bacilli</taxon>
        <taxon>Lactobacillales</taxon>
        <taxon>Lactobacillaceae</taxon>
        <taxon>Levilactobacillus</taxon>
    </lineage>
</organism>
<evidence type="ECO:0000313" key="2">
    <source>
        <dbReference type="Proteomes" id="UP000051955"/>
    </source>
</evidence>
<proteinExistence type="predicted"/>
<keyword evidence="2" id="KW-1185">Reference proteome</keyword>
<gene>
    <name evidence="1" type="ORF">FD25_GL000713</name>
</gene>
<dbReference type="InterPro" id="IPR007710">
    <property type="entry name" value="Nucleoside_deoxyribTrfase"/>
</dbReference>
<dbReference type="AlphaFoldDB" id="A0A0R1LMG2"/>
<comment type="caution">
    <text evidence="1">The sequence shown here is derived from an EMBL/GenBank/DDBJ whole genome shotgun (WGS) entry which is preliminary data.</text>
</comment>
<dbReference type="GO" id="GO:0016740">
    <property type="term" value="F:transferase activity"/>
    <property type="evidence" value="ECO:0007669"/>
    <property type="project" value="UniProtKB-KW"/>
</dbReference>
<dbReference type="Pfam" id="PF05014">
    <property type="entry name" value="Nuc_deoxyrib_tr"/>
    <property type="match status" value="1"/>
</dbReference>
<keyword evidence="1" id="KW-0808">Transferase</keyword>
<dbReference type="SUPFAM" id="SSF52309">
    <property type="entry name" value="N-(deoxy)ribosyltransferase-like"/>
    <property type="match status" value="1"/>
</dbReference>
<dbReference type="RefSeq" id="WP_057803954.1">
    <property type="nucleotide sequence ID" value="NZ_AZDV01000026.1"/>
</dbReference>
<dbReference type="Gene3D" id="3.40.50.450">
    <property type="match status" value="1"/>
</dbReference>